<protein>
    <submittedName>
        <fullName evidence="5">Nitroreductase</fullName>
    </submittedName>
</protein>
<dbReference type="Gene3D" id="3.40.109.10">
    <property type="entry name" value="NADH Oxidase"/>
    <property type="match status" value="1"/>
</dbReference>
<sequence length="240" mass="26300">MISVTEALLGRRSTRAFLDRPVAMEVVRDIIETARRAPSGGNLQPWKLAAMTGEDLKRLKASVRESFARNPKGEGPEYPIYPNPLKETYDERRRKCGEDMYAAIGIGRENKQGRLQQFVRNYDFFGAPVGMILAMDRTMGSAQWTDAGIFLQSVLLLAQERGLATCPQAAWAVVHKTVRAHLAWPDELAVICGISLGYADPAHPINAAVMDRAPFDDVAQLRGFTAASAQTLSSLAGQPA</sequence>
<dbReference type="CDD" id="cd02136">
    <property type="entry name" value="PnbA_NfnB-like"/>
    <property type="match status" value="1"/>
</dbReference>
<dbReference type="PANTHER" id="PTHR23026:SF90">
    <property type="entry name" value="IODOTYROSINE DEIODINASE 1"/>
    <property type="match status" value="1"/>
</dbReference>
<evidence type="ECO:0000259" key="4">
    <source>
        <dbReference type="Pfam" id="PF00881"/>
    </source>
</evidence>
<name>A0A840MY08_9BRAD</name>
<dbReference type="InterPro" id="IPR050627">
    <property type="entry name" value="Nitroreductase/BluB"/>
</dbReference>
<dbReference type="AlphaFoldDB" id="A0A840MY08"/>
<dbReference type="Pfam" id="PF00881">
    <property type="entry name" value="Nitroreductase"/>
    <property type="match status" value="1"/>
</dbReference>
<dbReference type="InterPro" id="IPR029479">
    <property type="entry name" value="Nitroreductase"/>
</dbReference>
<keyword evidence="2" id="KW-0288">FMN</keyword>
<evidence type="ECO:0000256" key="3">
    <source>
        <dbReference type="ARBA" id="ARBA00023002"/>
    </source>
</evidence>
<evidence type="ECO:0000313" key="5">
    <source>
        <dbReference type="EMBL" id="MBB5051622.1"/>
    </source>
</evidence>
<dbReference type="EMBL" id="JACHIJ010000002">
    <property type="protein sequence ID" value="MBB5051622.1"/>
    <property type="molecule type" value="Genomic_DNA"/>
</dbReference>
<evidence type="ECO:0000256" key="1">
    <source>
        <dbReference type="ARBA" id="ARBA00022630"/>
    </source>
</evidence>
<gene>
    <name evidence="5" type="ORF">HNQ36_001576</name>
</gene>
<evidence type="ECO:0000313" key="6">
    <source>
        <dbReference type="Proteomes" id="UP000521227"/>
    </source>
</evidence>
<keyword evidence="3" id="KW-0560">Oxidoreductase</keyword>
<dbReference type="PANTHER" id="PTHR23026">
    <property type="entry name" value="NADPH NITROREDUCTASE"/>
    <property type="match status" value="1"/>
</dbReference>
<dbReference type="GO" id="GO:0016491">
    <property type="term" value="F:oxidoreductase activity"/>
    <property type="evidence" value="ECO:0007669"/>
    <property type="project" value="UniProtKB-KW"/>
</dbReference>
<dbReference type="InterPro" id="IPR000415">
    <property type="entry name" value="Nitroreductase-like"/>
</dbReference>
<keyword evidence="1" id="KW-0285">Flavoprotein</keyword>
<dbReference type="Proteomes" id="UP000521227">
    <property type="component" value="Unassembled WGS sequence"/>
</dbReference>
<dbReference type="RefSeq" id="WP_210311947.1">
    <property type="nucleotide sequence ID" value="NZ_JACHIJ010000002.1"/>
</dbReference>
<reference evidence="5 6" key="1">
    <citation type="submission" date="2020-08" db="EMBL/GenBank/DDBJ databases">
        <title>Genomic Encyclopedia of Type Strains, Phase IV (KMG-IV): sequencing the most valuable type-strain genomes for metagenomic binning, comparative biology and taxonomic classification.</title>
        <authorList>
            <person name="Goeker M."/>
        </authorList>
    </citation>
    <scope>NUCLEOTIDE SEQUENCE [LARGE SCALE GENOMIC DNA]</scope>
    <source>
        <strain evidence="5 6">DSM 17498</strain>
    </source>
</reference>
<feature type="domain" description="Nitroreductase" evidence="4">
    <location>
        <begin position="9"/>
        <end position="198"/>
    </location>
</feature>
<proteinExistence type="predicted"/>
<evidence type="ECO:0000256" key="2">
    <source>
        <dbReference type="ARBA" id="ARBA00022643"/>
    </source>
</evidence>
<organism evidence="5 6">
    <name type="scientific">Afipia massiliensis</name>
    <dbReference type="NCBI Taxonomy" id="211460"/>
    <lineage>
        <taxon>Bacteria</taxon>
        <taxon>Pseudomonadati</taxon>
        <taxon>Pseudomonadota</taxon>
        <taxon>Alphaproteobacteria</taxon>
        <taxon>Hyphomicrobiales</taxon>
        <taxon>Nitrobacteraceae</taxon>
        <taxon>Afipia</taxon>
    </lineage>
</organism>
<accession>A0A840MY08</accession>
<comment type="caution">
    <text evidence="5">The sequence shown here is derived from an EMBL/GenBank/DDBJ whole genome shotgun (WGS) entry which is preliminary data.</text>
</comment>
<dbReference type="SUPFAM" id="SSF55469">
    <property type="entry name" value="FMN-dependent nitroreductase-like"/>
    <property type="match status" value="1"/>
</dbReference>